<dbReference type="PANTHER" id="PTHR43433">
    <property type="entry name" value="HYDROLASE, ALPHA/BETA FOLD FAMILY PROTEIN"/>
    <property type="match status" value="1"/>
</dbReference>
<dbReference type="InterPro" id="IPR000073">
    <property type="entry name" value="AB_hydrolase_1"/>
</dbReference>
<accession>A0ABP9SIS8</accession>
<dbReference type="InterPro" id="IPR050471">
    <property type="entry name" value="AB_hydrolase"/>
</dbReference>
<keyword evidence="2" id="KW-0378">Hydrolase</keyword>
<dbReference type="Gene3D" id="3.40.50.1820">
    <property type="entry name" value="alpha/beta hydrolase"/>
    <property type="match status" value="1"/>
</dbReference>
<dbReference type="EMBL" id="BAABJQ010000026">
    <property type="protein sequence ID" value="GAA5196512.1"/>
    <property type="molecule type" value="Genomic_DNA"/>
</dbReference>
<name>A0ABP9SIS8_9ACTN</name>
<feature type="domain" description="AB hydrolase-1" evidence="1">
    <location>
        <begin position="22"/>
        <end position="134"/>
    </location>
</feature>
<sequence>MPYFKAGDETSLYYRDWGQGRPVVLLASQGLSSGMWQHLMSGLVDAGFRCLAYDRRGHGRSDEPRDGYDFDTLADDLAALMSHVDVREATLVGHSMGGAEIVRYLTRHGSQRVSRIALVSATLPFLLRTDENPGGIDRSVFEGVWAEWGRDWPGWIAANTPPFVGAGLPACHVSPEIVAWGTRDMERTSLYALSRCSRIVVETDFRAELAEVRVPALVIHGTADASNPIDLCGRRSAQILPAAALAVYDGAPHGLFITHLPRLLDDIRGFAAAAAEGSRVTTDHQFTG</sequence>
<evidence type="ECO:0000259" key="1">
    <source>
        <dbReference type="Pfam" id="PF00561"/>
    </source>
</evidence>
<dbReference type="InterPro" id="IPR029058">
    <property type="entry name" value="AB_hydrolase_fold"/>
</dbReference>
<dbReference type="GO" id="GO:0016787">
    <property type="term" value="F:hydrolase activity"/>
    <property type="evidence" value="ECO:0007669"/>
    <property type="project" value="UniProtKB-KW"/>
</dbReference>
<dbReference type="Pfam" id="PF00561">
    <property type="entry name" value="Abhydrolase_1"/>
    <property type="match status" value="1"/>
</dbReference>
<comment type="caution">
    <text evidence="2">The sequence shown here is derived from an EMBL/GenBank/DDBJ whole genome shotgun (WGS) entry which is preliminary data.</text>
</comment>
<dbReference type="PRINTS" id="PR00111">
    <property type="entry name" value="ABHYDROLASE"/>
</dbReference>
<dbReference type="RefSeq" id="WP_345636229.1">
    <property type="nucleotide sequence ID" value="NZ_BAABJQ010000026.1"/>
</dbReference>
<gene>
    <name evidence="2" type="ORF">GCM10023322_65590</name>
</gene>
<proteinExistence type="predicted"/>
<dbReference type="Proteomes" id="UP001501570">
    <property type="component" value="Unassembled WGS sequence"/>
</dbReference>
<reference evidence="3" key="1">
    <citation type="journal article" date="2019" name="Int. J. Syst. Evol. Microbiol.">
        <title>The Global Catalogue of Microorganisms (GCM) 10K type strain sequencing project: providing services to taxonomists for standard genome sequencing and annotation.</title>
        <authorList>
            <consortium name="The Broad Institute Genomics Platform"/>
            <consortium name="The Broad Institute Genome Sequencing Center for Infectious Disease"/>
            <person name="Wu L."/>
            <person name="Ma J."/>
        </authorList>
    </citation>
    <scope>NUCLEOTIDE SEQUENCE [LARGE SCALE GENOMIC DNA]</scope>
    <source>
        <strain evidence="3">JCM 18304</strain>
    </source>
</reference>
<keyword evidence="3" id="KW-1185">Reference proteome</keyword>
<dbReference type="SUPFAM" id="SSF53474">
    <property type="entry name" value="alpha/beta-Hydrolases"/>
    <property type="match status" value="1"/>
</dbReference>
<protein>
    <submittedName>
        <fullName evidence="2">Alpha/beta hydrolase</fullName>
    </submittedName>
</protein>
<evidence type="ECO:0000313" key="2">
    <source>
        <dbReference type="EMBL" id="GAA5196512.1"/>
    </source>
</evidence>
<evidence type="ECO:0000313" key="3">
    <source>
        <dbReference type="Proteomes" id="UP001501570"/>
    </source>
</evidence>
<dbReference type="PANTHER" id="PTHR43433:SF3">
    <property type="entry name" value="NON-HEME CHLOROPEROXIDASE"/>
    <property type="match status" value="1"/>
</dbReference>
<organism evidence="2 3">
    <name type="scientific">Rugosimonospora acidiphila</name>
    <dbReference type="NCBI Taxonomy" id="556531"/>
    <lineage>
        <taxon>Bacteria</taxon>
        <taxon>Bacillati</taxon>
        <taxon>Actinomycetota</taxon>
        <taxon>Actinomycetes</taxon>
        <taxon>Micromonosporales</taxon>
        <taxon>Micromonosporaceae</taxon>
        <taxon>Rugosimonospora</taxon>
    </lineage>
</organism>